<accession>A0A1S1MZB7</accession>
<evidence type="ECO:0000313" key="1">
    <source>
        <dbReference type="EMBL" id="OHU92383.1"/>
    </source>
</evidence>
<keyword evidence="2" id="KW-1185">Reference proteome</keyword>
<protein>
    <recommendedName>
        <fullName evidence="3">ESX-1 secretion-associated protein</fullName>
    </recommendedName>
</protein>
<sequence>MADQTLAVVPAGLLAAAHVIAGQAAALRIPGGRSGDAAEASAAAAARLSRALHDCCDGLSRRLTAVSHELETAAGRYTGTDAEAGAVLGAVAPVGQR</sequence>
<dbReference type="AlphaFoldDB" id="A0A1S1MZB7"/>
<name>A0A1S1MZB7_9MYCO</name>
<evidence type="ECO:0008006" key="3">
    <source>
        <dbReference type="Google" id="ProtNLM"/>
    </source>
</evidence>
<proteinExistence type="predicted"/>
<dbReference type="RefSeq" id="WP_071029712.1">
    <property type="nucleotide sequence ID" value="NZ_MLQM01000230.1"/>
</dbReference>
<comment type="caution">
    <text evidence="1">The sequence shown here is derived from an EMBL/GenBank/DDBJ whole genome shotgun (WGS) entry which is preliminary data.</text>
</comment>
<organism evidence="1 2">
    <name type="scientific">Mycobacterium talmoniae</name>
    <dbReference type="NCBI Taxonomy" id="1858794"/>
    <lineage>
        <taxon>Bacteria</taxon>
        <taxon>Bacillati</taxon>
        <taxon>Actinomycetota</taxon>
        <taxon>Actinomycetes</taxon>
        <taxon>Mycobacteriales</taxon>
        <taxon>Mycobacteriaceae</taxon>
        <taxon>Mycobacterium</taxon>
    </lineage>
</organism>
<reference evidence="1 2" key="1">
    <citation type="submission" date="2016-10" db="EMBL/GenBank/DDBJ databases">
        <title>Genome sequence of Mycobacterium talmonii.</title>
        <authorList>
            <person name="Greninger A.L."/>
            <person name="Elliott B."/>
            <person name="Vasireddy S."/>
            <person name="Vasireddy R."/>
        </authorList>
    </citation>
    <scope>NUCLEOTIDE SEQUENCE [LARGE SCALE GENOMIC DNA]</scope>
    <source>
        <strain evidence="2">NE-TNMC-100812</strain>
    </source>
</reference>
<evidence type="ECO:0000313" key="2">
    <source>
        <dbReference type="Proteomes" id="UP000179734"/>
    </source>
</evidence>
<dbReference type="EMBL" id="MLQM01000230">
    <property type="protein sequence ID" value="OHU92383.1"/>
    <property type="molecule type" value="Genomic_DNA"/>
</dbReference>
<gene>
    <name evidence="1" type="ORF">BKN37_24945</name>
</gene>
<dbReference type="Proteomes" id="UP000179734">
    <property type="component" value="Unassembled WGS sequence"/>
</dbReference>